<dbReference type="Proteomes" id="UP000015105">
    <property type="component" value="Chromosome 1D"/>
</dbReference>
<dbReference type="EnsemblPlants" id="AET1Gv20161100.1">
    <property type="protein sequence ID" value="AET1Gv20161100.1"/>
    <property type="gene ID" value="AET1Gv20161100"/>
</dbReference>
<reference evidence="2" key="3">
    <citation type="journal article" date="2017" name="Nature">
        <title>Genome sequence of the progenitor of the wheat D genome Aegilops tauschii.</title>
        <authorList>
            <person name="Luo M.C."/>
            <person name="Gu Y.Q."/>
            <person name="Puiu D."/>
            <person name="Wang H."/>
            <person name="Twardziok S.O."/>
            <person name="Deal K.R."/>
            <person name="Huo N."/>
            <person name="Zhu T."/>
            <person name="Wang L."/>
            <person name="Wang Y."/>
            <person name="McGuire P.E."/>
            <person name="Liu S."/>
            <person name="Long H."/>
            <person name="Ramasamy R.K."/>
            <person name="Rodriguez J.C."/>
            <person name="Van S.L."/>
            <person name="Yuan L."/>
            <person name="Wang Z."/>
            <person name="Xia Z."/>
            <person name="Xiao L."/>
            <person name="Anderson O.D."/>
            <person name="Ouyang S."/>
            <person name="Liang Y."/>
            <person name="Zimin A.V."/>
            <person name="Pertea G."/>
            <person name="Qi P."/>
            <person name="Bennetzen J.L."/>
            <person name="Dai X."/>
            <person name="Dawson M.W."/>
            <person name="Muller H.G."/>
            <person name="Kugler K."/>
            <person name="Rivarola-Duarte L."/>
            <person name="Spannagl M."/>
            <person name="Mayer K.F.X."/>
            <person name="Lu F.H."/>
            <person name="Bevan M.W."/>
            <person name="Leroy P."/>
            <person name="Li P."/>
            <person name="You F.M."/>
            <person name="Sun Q."/>
            <person name="Liu Z."/>
            <person name="Lyons E."/>
            <person name="Wicker T."/>
            <person name="Salzberg S.L."/>
            <person name="Devos K.M."/>
            <person name="Dvorak J."/>
        </authorList>
    </citation>
    <scope>NUCLEOTIDE SEQUENCE [LARGE SCALE GENOMIC DNA]</scope>
    <source>
        <strain evidence="2">cv. AL8/78</strain>
    </source>
</reference>
<proteinExistence type="predicted"/>
<organism evidence="2 3">
    <name type="scientific">Aegilops tauschii subsp. strangulata</name>
    <name type="common">Goatgrass</name>
    <dbReference type="NCBI Taxonomy" id="200361"/>
    <lineage>
        <taxon>Eukaryota</taxon>
        <taxon>Viridiplantae</taxon>
        <taxon>Streptophyta</taxon>
        <taxon>Embryophyta</taxon>
        <taxon>Tracheophyta</taxon>
        <taxon>Spermatophyta</taxon>
        <taxon>Magnoliopsida</taxon>
        <taxon>Liliopsida</taxon>
        <taxon>Poales</taxon>
        <taxon>Poaceae</taxon>
        <taxon>BOP clade</taxon>
        <taxon>Pooideae</taxon>
        <taxon>Triticodae</taxon>
        <taxon>Triticeae</taxon>
        <taxon>Triticinae</taxon>
        <taxon>Aegilops</taxon>
    </lineage>
</organism>
<reference evidence="3" key="2">
    <citation type="journal article" date="2017" name="Nat. Plants">
        <title>The Aegilops tauschii genome reveals multiple impacts of transposons.</title>
        <authorList>
            <person name="Zhao G."/>
            <person name="Zou C."/>
            <person name="Li K."/>
            <person name="Wang K."/>
            <person name="Li T."/>
            <person name="Gao L."/>
            <person name="Zhang X."/>
            <person name="Wang H."/>
            <person name="Yang Z."/>
            <person name="Liu X."/>
            <person name="Jiang W."/>
            <person name="Mao L."/>
            <person name="Kong X."/>
            <person name="Jiao Y."/>
            <person name="Jia J."/>
        </authorList>
    </citation>
    <scope>NUCLEOTIDE SEQUENCE [LARGE SCALE GENOMIC DNA]</scope>
    <source>
        <strain evidence="3">cv. AL8/78</strain>
    </source>
</reference>
<dbReference type="STRING" id="200361.A0A452XTU1"/>
<feature type="domain" description="DUF4216" evidence="1">
    <location>
        <begin position="15"/>
        <end position="84"/>
    </location>
</feature>
<reference evidence="2" key="5">
    <citation type="journal article" date="2021" name="G3 (Bethesda)">
        <title>Aegilops tauschii genome assembly Aet v5.0 features greater sequence contiguity and improved annotation.</title>
        <authorList>
            <person name="Wang L."/>
            <person name="Zhu T."/>
            <person name="Rodriguez J.C."/>
            <person name="Deal K.R."/>
            <person name="Dubcovsky J."/>
            <person name="McGuire P.E."/>
            <person name="Lux T."/>
            <person name="Spannagl M."/>
            <person name="Mayer K.F.X."/>
            <person name="Baldrich P."/>
            <person name="Meyers B.C."/>
            <person name="Huo N."/>
            <person name="Gu Y.Q."/>
            <person name="Zhou H."/>
            <person name="Devos K.M."/>
            <person name="Bennetzen J.L."/>
            <person name="Unver T."/>
            <person name="Budak H."/>
            <person name="Gulick P.J."/>
            <person name="Galiba G."/>
            <person name="Kalapos B."/>
            <person name="Nelson D.R."/>
            <person name="Li P."/>
            <person name="You F.M."/>
            <person name="Luo M.C."/>
            <person name="Dvorak J."/>
        </authorList>
    </citation>
    <scope>NUCLEOTIDE SEQUENCE [LARGE SCALE GENOMIC DNA]</scope>
    <source>
        <strain evidence="2">cv. AL8/78</strain>
    </source>
</reference>
<dbReference type="Pfam" id="PF13952">
    <property type="entry name" value="DUF4216"/>
    <property type="match status" value="1"/>
</dbReference>
<sequence length="93" mass="11010">MVTNKIYYGVITEILELNYNNKGSIVLFKCDWVDNRAQDKWVQVDYSGVTHVNFKHLLKSDEPFILASQATQVYYVQDDLDKDWCFFRSFPHP</sequence>
<name>A0A452XTU1_AEGTS</name>
<evidence type="ECO:0000313" key="2">
    <source>
        <dbReference type="EnsemblPlants" id="AET1Gv20161100.1"/>
    </source>
</evidence>
<dbReference type="AlphaFoldDB" id="A0A452XTU1"/>
<evidence type="ECO:0000259" key="1">
    <source>
        <dbReference type="Pfam" id="PF13952"/>
    </source>
</evidence>
<evidence type="ECO:0000313" key="3">
    <source>
        <dbReference type="Proteomes" id="UP000015105"/>
    </source>
</evidence>
<reference evidence="2" key="4">
    <citation type="submission" date="2019-03" db="UniProtKB">
        <authorList>
            <consortium name="EnsemblPlants"/>
        </authorList>
    </citation>
    <scope>IDENTIFICATION</scope>
</reference>
<reference evidence="3" key="1">
    <citation type="journal article" date="2014" name="Science">
        <title>Ancient hybridizations among the ancestral genomes of bread wheat.</title>
        <authorList>
            <consortium name="International Wheat Genome Sequencing Consortium,"/>
            <person name="Marcussen T."/>
            <person name="Sandve S.R."/>
            <person name="Heier L."/>
            <person name="Spannagl M."/>
            <person name="Pfeifer M."/>
            <person name="Jakobsen K.S."/>
            <person name="Wulff B.B."/>
            <person name="Steuernagel B."/>
            <person name="Mayer K.F."/>
            <person name="Olsen O.A."/>
        </authorList>
    </citation>
    <scope>NUCLEOTIDE SEQUENCE [LARGE SCALE GENOMIC DNA]</scope>
    <source>
        <strain evidence="3">cv. AL8/78</strain>
    </source>
</reference>
<dbReference type="PANTHER" id="PTHR48258:SF15">
    <property type="entry name" value="OS02G0543900 PROTEIN"/>
    <property type="match status" value="1"/>
</dbReference>
<keyword evidence="3" id="KW-1185">Reference proteome</keyword>
<protein>
    <recommendedName>
        <fullName evidence="1">DUF4216 domain-containing protein</fullName>
    </recommendedName>
</protein>
<dbReference type="PANTHER" id="PTHR48258">
    <property type="entry name" value="DUF4218 DOMAIN-CONTAINING PROTEIN-RELATED"/>
    <property type="match status" value="1"/>
</dbReference>
<dbReference type="Gramene" id="AET1Gv20161100.1">
    <property type="protein sequence ID" value="AET1Gv20161100.1"/>
    <property type="gene ID" value="AET1Gv20161100"/>
</dbReference>
<dbReference type="InterPro" id="IPR025312">
    <property type="entry name" value="DUF4216"/>
</dbReference>
<accession>A0A452XTU1</accession>